<dbReference type="PROSITE" id="PS50943">
    <property type="entry name" value="HTH_CROC1"/>
    <property type="match status" value="1"/>
</dbReference>
<evidence type="ECO:0000259" key="2">
    <source>
        <dbReference type="PROSITE" id="PS50943"/>
    </source>
</evidence>
<dbReference type="CDD" id="cd00093">
    <property type="entry name" value="HTH_XRE"/>
    <property type="match status" value="1"/>
</dbReference>
<reference evidence="3 4" key="1">
    <citation type="submission" date="2020-02" db="EMBL/GenBank/DDBJ databases">
        <title>Draft genome sequence of Lactococcus sp. Hs30E4-3.</title>
        <authorList>
            <person name="Noda S."/>
            <person name="Yuki M."/>
            <person name="Ohkuma M."/>
        </authorList>
    </citation>
    <scope>NUCLEOTIDE SEQUENCE [LARGE SCALE GENOMIC DNA]</scope>
    <source>
        <strain evidence="3 4">Hs30E4-3</strain>
    </source>
</reference>
<dbReference type="InterPro" id="IPR001387">
    <property type="entry name" value="Cro/C1-type_HTH"/>
</dbReference>
<dbReference type="SUPFAM" id="SSF47413">
    <property type="entry name" value="lambda repressor-like DNA-binding domains"/>
    <property type="match status" value="1"/>
</dbReference>
<dbReference type="SMART" id="SM00530">
    <property type="entry name" value="HTH_XRE"/>
    <property type="match status" value="1"/>
</dbReference>
<evidence type="ECO:0000313" key="3">
    <source>
        <dbReference type="EMBL" id="GFH43398.1"/>
    </source>
</evidence>
<keyword evidence="1" id="KW-0238">DNA-binding</keyword>
<dbReference type="PANTHER" id="PTHR46558:SF11">
    <property type="entry name" value="HTH-TYPE TRANSCRIPTIONAL REGULATOR XRE"/>
    <property type="match status" value="1"/>
</dbReference>
<dbReference type="Gene3D" id="1.10.260.40">
    <property type="entry name" value="lambda repressor-like DNA-binding domains"/>
    <property type="match status" value="1"/>
</dbReference>
<dbReference type="RefSeq" id="WP_228462049.1">
    <property type="nucleotide sequence ID" value="NZ_BLLI01000088.1"/>
</dbReference>
<feature type="domain" description="HTH cro/C1-type" evidence="2">
    <location>
        <begin position="8"/>
        <end position="62"/>
    </location>
</feature>
<gene>
    <name evidence="3" type="ORF">Hs30E_19490</name>
</gene>
<dbReference type="PANTHER" id="PTHR46558">
    <property type="entry name" value="TRACRIPTIONAL REGULATORY PROTEIN-RELATED-RELATED"/>
    <property type="match status" value="1"/>
</dbReference>
<organism evidence="3 4">
    <name type="scientific">Pseudolactococcus hodotermopsidis</name>
    <dbReference type="NCBI Taxonomy" id="2709157"/>
    <lineage>
        <taxon>Bacteria</taxon>
        <taxon>Bacillati</taxon>
        <taxon>Bacillota</taxon>
        <taxon>Bacilli</taxon>
        <taxon>Lactobacillales</taxon>
        <taxon>Streptococcaceae</taxon>
        <taxon>Pseudolactococcus</taxon>
    </lineage>
</organism>
<dbReference type="Proteomes" id="UP000480303">
    <property type="component" value="Unassembled WGS sequence"/>
</dbReference>
<dbReference type="Pfam" id="PF01381">
    <property type="entry name" value="HTH_3"/>
    <property type="match status" value="1"/>
</dbReference>
<name>A0A6A0BGB4_9LACT</name>
<dbReference type="EMBL" id="BLLI01000088">
    <property type="protein sequence ID" value="GFH43398.1"/>
    <property type="molecule type" value="Genomic_DNA"/>
</dbReference>
<keyword evidence="4" id="KW-1185">Reference proteome</keyword>
<evidence type="ECO:0000256" key="1">
    <source>
        <dbReference type="ARBA" id="ARBA00023125"/>
    </source>
</evidence>
<evidence type="ECO:0000313" key="4">
    <source>
        <dbReference type="Proteomes" id="UP000480303"/>
    </source>
</evidence>
<accession>A0A6A0BGB4</accession>
<dbReference type="InterPro" id="IPR010982">
    <property type="entry name" value="Lambda_DNA-bd_dom_sf"/>
</dbReference>
<proteinExistence type="predicted"/>
<dbReference type="AlphaFoldDB" id="A0A6A0BGB4"/>
<comment type="caution">
    <text evidence="3">The sequence shown here is derived from an EMBL/GenBank/DDBJ whole genome shotgun (WGS) entry which is preliminary data.</text>
</comment>
<dbReference type="GO" id="GO:0003677">
    <property type="term" value="F:DNA binding"/>
    <property type="evidence" value="ECO:0007669"/>
    <property type="project" value="UniProtKB-KW"/>
</dbReference>
<protein>
    <recommendedName>
        <fullName evidence="2">HTH cro/C1-type domain-containing protein</fullName>
    </recommendedName>
</protein>
<sequence length="73" mass="8342">MIIFQERLKSVRLERSLTQKQLAELAKITEAGLQNYENGRREPKLSIAINLADALNVSLDYLVGRTDKKEINL</sequence>